<dbReference type="SUPFAM" id="SSF100895">
    <property type="entry name" value="Kazal-type serine protease inhibitors"/>
    <property type="match status" value="4"/>
</dbReference>
<dbReference type="InterPro" id="IPR003645">
    <property type="entry name" value="Fol_N"/>
</dbReference>
<gene>
    <name evidence="3" type="ORF">TMSB3V08_LOCUS3024</name>
</gene>
<sequence>MDNPCEVVTCVEPEVCQLDAERNPVCRCGDTCSLEFTPVCGSDGKTYSNECVLRQEACRARKSLRIIYRGKCSSGVNPCVSVHCQSGQECAITKYGIAQCECPPECEPVMRPVCGKDGRTYDSSCELGRVSCLNKKTVEVAYTGSCGGMGPCASYTCEFGGLCVERSGKAVCECPVCPAEFDPACGSDGISYGNECKLRLEACQHTRKIDVLYKGLCNGCENKKCDHYAICESDGTGTAKCVCPESCIEVHAPTCGTDGNTYNNECELRVASCRNNQFVVVAYKGDCGLDLDYELNVAILVVKDPNWQKECNHFNLEAECQDNKHGTSCECVSDKRVPLGFD</sequence>
<feature type="domain" description="Kazal-like" evidence="2">
    <location>
        <begin position="173"/>
        <end position="219"/>
    </location>
</feature>
<dbReference type="Gene3D" id="3.30.60.30">
    <property type="match status" value="4"/>
</dbReference>
<evidence type="ECO:0000313" key="3">
    <source>
        <dbReference type="EMBL" id="CAD7426130.1"/>
    </source>
</evidence>
<dbReference type="PROSITE" id="PS51465">
    <property type="entry name" value="KAZAL_2"/>
    <property type="match status" value="4"/>
</dbReference>
<dbReference type="PANTHER" id="PTHR10913">
    <property type="entry name" value="FOLLISTATIN-RELATED"/>
    <property type="match status" value="1"/>
</dbReference>
<dbReference type="GO" id="GO:0005576">
    <property type="term" value="C:extracellular region"/>
    <property type="evidence" value="ECO:0007669"/>
    <property type="project" value="TreeGrafter"/>
</dbReference>
<dbReference type="GO" id="GO:0030154">
    <property type="term" value="P:cell differentiation"/>
    <property type="evidence" value="ECO:0007669"/>
    <property type="project" value="TreeGrafter"/>
</dbReference>
<reference evidence="3" key="1">
    <citation type="submission" date="2020-11" db="EMBL/GenBank/DDBJ databases">
        <authorList>
            <person name="Tran Van P."/>
        </authorList>
    </citation>
    <scope>NUCLEOTIDE SEQUENCE</scope>
</reference>
<feature type="domain" description="Kazal-like" evidence="2">
    <location>
        <begin position="94"/>
        <end position="148"/>
    </location>
</feature>
<dbReference type="CDD" id="cd00104">
    <property type="entry name" value="KAZAL_FS"/>
    <property type="match status" value="4"/>
</dbReference>
<organism evidence="3">
    <name type="scientific">Timema monikensis</name>
    <dbReference type="NCBI Taxonomy" id="170555"/>
    <lineage>
        <taxon>Eukaryota</taxon>
        <taxon>Metazoa</taxon>
        <taxon>Ecdysozoa</taxon>
        <taxon>Arthropoda</taxon>
        <taxon>Hexapoda</taxon>
        <taxon>Insecta</taxon>
        <taxon>Pterygota</taxon>
        <taxon>Neoptera</taxon>
        <taxon>Polyneoptera</taxon>
        <taxon>Phasmatodea</taxon>
        <taxon>Timematodea</taxon>
        <taxon>Timematoidea</taxon>
        <taxon>Timematidae</taxon>
        <taxon>Timema</taxon>
    </lineage>
</organism>
<accession>A0A7R9HN29</accession>
<evidence type="ECO:0000256" key="1">
    <source>
        <dbReference type="ARBA" id="ARBA00023157"/>
    </source>
</evidence>
<dbReference type="FunFam" id="3.30.60.30:FF:000040">
    <property type="entry name" value="Agrin, putative"/>
    <property type="match status" value="2"/>
</dbReference>
<dbReference type="PANTHER" id="PTHR10913:SF78">
    <property type="entry name" value="AGRIN"/>
    <property type="match status" value="1"/>
</dbReference>
<proteinExistence type="predicted"/>
<name>A0A7R9HN29_9NEOP</name>
<dbReference type="EMBL" id="OB793118">
    <property type="protein sequence ID" value="CAD7426130.1"/>
    <property type="molecule type" value="Genomic_DNA"/>
</dbReference>
<protein>
    <recommendedName>
        <fullName evidence="2">Kazal-like domain-containing protein</fullName>
    </recommendedName>
</protein>
<feature type="domain" description="Kazal-like" evidence="2">
    <location>
        <begin position="20"/>
        <end position="74"/>
    </location>
</feature>
<dbReference type="InterPro" id="IPR050653">
    <property type="entry name" value="Prot_Inhib_GrowthFact_Antg"/>
</dbReference>
<dbReference type="AlphaFoldDB" id="A0A7R9HN29"/>
<dbReference type="Pfam" id="PF07648">
    <property type="entry name" value="Kazal_2"/>
    <property type="match status" value="4"/>
</dbReference>
<dbReference type="InterPro" id="IPR002350">
    <property type="entry name" value="Kazal_dom"/>
</dbReference>
<dbReference type="SMART" id="SM00274">
    <property type="entry name" value="FOLN"/>
    <property type="match status" value="4"/>
</dbReference>
<evidence type="ECO:0000259" key="2">
    <source>
        <dbReference type="PROSITE" id="PS51465"/>
    </source>
</evidence>
<dbReference type="InterPro" id="IPR036058">
    <property type="entry name" value="Kazal_dom_sf"/>
</dbReference>
<keyword evidence="1" id="KW-1015">Disulfide bond</keyword>
<feature type="domain" description="Kazal-like" evidence="2">
    <location>
        <begin position="221"/>
        <end position="289"/>
    </location>
</feature>
<dbReference type="SMART" id="SM00280">
    <property type="entry name" value="KAZAL"/>
    <property type="match status" value="4"/>
</dbReference>